<feature type="compositionally biased region" description="Basic and acidic residues" evidence="1">
    <location>
        <begin position="274"/>
        <end position="283"/>
    </location>
</feature>
<dbReference type="PANTHER" id="PTHR48176:SF1">
    <property type="entry name" value="DDRGK DOMAIN-CONTAINING PROTEIN 1"/>
    <property type="match status" value="1"/>
</dbReference>
<feature type="compositionally biased region" description="Basic and acidic residues" evidence="1">
    <location>
        <begin position="874"/>
        <end position="1000"/>
    </location>
</feature>
<comment type="caution">
    <text evidence="2">The sequence shown here is derived from an EMBL/GenBank/DDBJ whole genome shotgun (WGS) entry which is preliminary data.</text>
</comment>
<feature type="compositionally biased region" description="Basic and acidic residues" evidence="1">
    <location>
        <begin position="110"/>
        <end position="121"/>
    </location>
</feature>
<dbReference type="AlphaFoldDB" id="A0A813K204"/>
<feature type="region of interest" description="Disordered" evidence="1">
    <location>
        <begin position="151"/>
        <end position="174"/>
    </location>
</feature>
<reference evidence="2" key="1">
    <citation type="submission" date="2021-02" db="EMBL/GenBank/DDBJ databases">
        <authorList>
            <person name="Dougan E. K."/>
            <person name="Rhodes N."/>
            <person name="Thang M."/>
            <person name="Chan C."/>
        </authorList>
    </citation>
    <scope>NUCLEOTIDE SEQUENCE</scope>
</reference>
<gene>
    <name evidence="2" type="ORF">PGLA2088_LOCUS25878</name>
</gene>
<feature type="region of interest" description="Disordered" evidence="1">
    <location>
        <begin position="72"/>
        <end position="127"/>
    </location>
</feature>
<evidence type="ECO:0000256" key="1">
    <source>
        <dbReference type="SAM" id="MobiDB-lite"/>
    </source>
</evidence>
<evidence type="ECO:0000313" key="3">
    <source>
        <dbReference type="Proteomes" id="UP000626109"/>
    </source>
</evidence>
<dbReference type="InterPro" id="IPR050899">
    <property type="entry name" value="DDRGK_domain-containing"/>
</dbReference>
<name>A0A813K204_POLGL</name>
<dbReference type="Proteomes" id="UP000626109">
    <property type="component" value="Unassembled WGS sequence"/>
</dbReference>
<feature type="compositionally biased region" description="Basic and acidic residues" evidence="1">
    <location>
        <begin position="850"/>
        <end position="863"/>
    </location>
</feature>
<sequence length="1140" mass="125329">MRLRKHLLQRFLEDAERKKKELQNDGQGETVSSQLGTGLATGGAEKASAPPAIQKLLERTTGLNSVLRLRATSTKPGSDQHAVGQGLPSLTGVAPLEINPRSVSVTGGCPEERSEGQKKPSPDGLGILGGLSGFSNMLLATKRRRDQLRKQPLKTPLREDSHAHPTPSTSLMSVLEDDDKAKIKESAAAEGSLSHLSGKSQVDQRLLWESNGWGQASAGQDSINDSNADNPEDPFGQLKGWKKFRMKRILVSARRDSVGEIGLTEDMLRLAEEAAAPDKEKASSSKKKKESGQTATGKKIEKTEKQEAEESPSQKFGLLFGAEDPRKAIAKADAEEKPWKPVIPPVVPSLQRQLQNALLKGRILHGEFGLYLLRTFRKRLLQRYSGPVEAFVETTHTTGRAQLDQVLMSKDEFRALASHLAFTMPQCRMMLKKLSTLLPGAPRAMPETSSAPANEAEVEGLSRDDFTRLIRITLPLRSFRELRWRLLRQYGGLTSAFKAAAAGGRRLGRGAFSKLLEQVGAFASEADRFFARILPHNEIPLEGMQVTQRAFLLSLQHAEGLTAARRLIRLLTRELPPAGGPDSMQELALTLIIRLVPEDKEELGADIVKKDLGSKALHFQVLRQVVKPLGLSRAAADALFRLPSGLPAACRRKGQKVTIEDVALAAVAGLGCEAHSLSSRLHLFRPEGRPLVSEGLQTEEDISKEKEAETAWQDKLFHYVPLAQAYGGSAIGIAKRLKKRLTSAAEAGLWAMLEGKDHNVQESLAAIISCNKDWDRDWDREKVMKKHTDKLQARLEARLEAQSSQEPGSSADAASHDDGLGTADKIEGGLNIGAEVEEGEGSESDDTSEAESKSNESEEHVLVEEEEEGVETEEQLKESAESLAIEKHQKESKEDNLEKADDLKASSTKSVDKVDELKGSSQDNLEKVDELKDSSKESAEKADDSGMEKFVKQLSRFNREASKDKTEPVETEEEKQRKIEEEKARAEEEKKRITQEEQDKALSTLSGGSSVADVFWGLYCSMFAPSTLVVRMVGLASVEMWLYLAGYWLFGLRGRYCVGGASLATVSETAVDCSQKLKSHTSQAVRRTARLERFDNDQLDRATRSLQAVDLANKCPWHCMDPPQLGRSFHDLKDRGAGRG</sequence>
<feature type="compositionally biased region" description="Acidic residues" evidence="1">
    <location>
        <begin position="835"/>
        <end position="849"/>
    </location>
</feature>
<feature type="compositionally biased region" description="Acidic residues" evidence="1">
    <location>
        <begin position="864"/>
        <end position="873"/>
    </location>
</feature>
<dbReference type="PANTHER" id="PTHR48176">
    <property type="entry name" value="DDRGK DOMAIN-CONTAINING PROTEIN 1"/>
    <property type="match status" value="1"/>
</dbReference>
<organism evidence="2 3">
    <name type="scientific">Polarella glacialis</name>
    <name type="common">Dinoflagellate</name>
    <dbReference type="NCBI Taxonomy" id="89957"/>
    <lineage>
        <taxon>Eukaryota</taxon>
        <taxon>Sar</taxon>
        <taxon>Alveolata</taxon>
        <taxon>Dinophyceae</taxon>
        <taxon>Suessiales</taxon>
        <taxon>Suessiaceae</taxon>
        <taxon>Polarella</taxon>
    </lineage>
</organism>
<feature type="region of interest" description="Disordered" evidence="1">
    <location>
        <begin position="18"/>
        <end position="50"/>
    </location>
</feature>
<feature type="compositionally biased region" description="Polar residues" evidence="1">
    <location>
        <begin position="214"/>
        <end position="229"/>
    </location>
</feature>
<dbReference type="EMBL" id="CAJNNW010026884">
    <property type="protein sequence ID" value="CAE8688367.1"/>
    <property type="molecule type" value="Genomic_DNA"/>
</dbReference>
<feature type="region of interest" description="Disordered" evidence="1">
    <location>
        <begin position="214"/>
        <end position="238"/>
    </location>
</feature>
<feature type="region of interest" description="Disordered" evidence="1">
    <location>
        <begin position="799"/>
        <end position="1002"/>
    </location>
</feature>
<feature type="compositionally biased region" description="Polar residues" evidence="1">
    <location>
        <begin position="24"/>
        <end position="36"/>
    </location>
</feature>
<dbReference type="GO" id="GO:0044389">
    <property type="term" value="F:ubiquitin-like protein ligase binding"/>
    <property type="evidence" value="ECO:0007669"/>
    <property type="project" value="TreeGrafter"/>
</dbReference>
<evidence type="ECO:0000313" key="2">
    <source>
        <dbReference type="EMBL" id="CAE8688367.1"/>
    </source>
</evidence>
<feature type="compositionally biased region" description="Basic and acidic residues" evidence="1">
    <location>
        <begin position="298"/>
        <end position="308"/>
    </location>
</feature>
<protein>
    <submittedName>
        <fullName evidence="2">Uncharacterized protein</fullName>
    </submittedName>
</protein>
<feature type="region of interest" description="Disordered" evidence="1">
    <location>
        <begin position="274"/>
        <end position="316"/>
    </location>
</feature>
<feature type="compositionally biased region" description="Basic and acidic residues" evidence="1">
    <location>
        <begin position="814"/>
        <end position="827"/>
    </location>
</feature>
<accession>A0A813K204</accession>
<proteinExistence type="predicted"/>